<keyword evidence="6" id="KW-0539">Nucleus</keyword>
<dbReference type="SMART" id="SM00906">
    <property type="entry name" value="Fungal_trans"/>
    <property type="match status" value="1"/>
</dbReference>
<proteinExistence type="predicted"/>
<reference evidence="9 10" key="1">
    <citation type="submission" date="2019-02" db="EMBL/GenBank/DDBJ databases">
        <title>Genome sequencing of the rare red list fungi Hericium alpestre (H. flagellum).</title>
        <authorList>
            <person name="Buettner E."/>
            <person name="Kellner H."/>
        </authorList>
    </citation>
    <scope>NUCLEOTIDE SEQUENCE [LARGE SCALE GENOMIC DNA]</scope>
    <source>
        <strain evidence="9 10">DSM 108284</strain>
    </source>
</reference>
<dbReference type="PANTHER" id="PTHR31313">
    <property type="entry name" value="TY1 ENHANCER ACTIVATOR"/>
    <property type="match status" value="1"/>
</dbReference>
<evidence type="ECO:0000256" key="5">
    <source>
        <dbReference type="ARBA" id="ARBA00023163"/>
    </source>
</evidence>
<evidence type="ECO:0000256" key="7">
    <source>
        <dbReference type="SAM" id="MobiDB-lite"/>
    </source>
</evidence>
<dbReference type="EMBL" id="SFCI01001750">
    <property type="protein sequence ID" value="TFY75036.1"/>
    <property type="molecule type" value="Genomic_DNA"/>
</dbReference>
<evidence type="ECO:0000259" key="8">
    <source>
        <dbReference type="SMART" id="SM00906"/>
    </source>
</evidence>
<keyword evidence="1" id="KW-0479">Metal-binding</keyword>
<evidence type="ECO:0000256" key="4">
    <source>
        <dbReference type="ARBA" id="ARBA00023125"/>
    </source>
</evidence>
<dbReference type="InterPro" id="IPR051615">
    <property type="entry name" value="Transcr_Regulatory_Elem"/>
</dbReference>
<evidence type="ECO:0000256" key="3">
    <source>
        <dbReference type="ARBA" id="ARBA00023015"/>
    </source>
</evidence>
<feature type="domain" description="Xylanolytic transcriptional activator regulatory" evidence="8">
    <location>
        <begin position="233"/>
        <end position="312"/>
    </location>
</feature>
<name>A0A4Y9ZJQ7_9AGAM</name>
<comment type="caution">
    <text evidence="9">The sequence shown here is derived from an EMBL/GenBank/DDBJ whole genome shotgun (WGS) entry which is preliminary data.</text>
</comment>
<dbReference type="CDD" id="cd12148">
    <property type="entry name" value="fungal_TF_MHR"/>
    <property type="match status" value="1"/>
</dbReference>
<dbReference type="STRING" id="135208.A0A4Y9ZJQ7"/>
<keyword evidence="4" id="KW-0238">DNA-binding</keyword>
<feature type="compositionally biased region" description="Basic and acidic residues" evidence="7">
    <location>
        <begin position="20"/>
        <end position="32"/>
    </location>
</feature>
<keyword evidence="2" id="KW-0862">Zinc</keyword>
<dbReference type="PANTHER" id="PTHR31313:SF78">
    <property type="entry name" value="TRANSCRIPTION FACTOR DOMAIN-CONTAINING PROTEIN"/>
    <property type="match status" value="1"/>
</dbReference>
<gene>
    <name evidence="9" type="ORF">EWM64_g8976</name>
</gene>
<accession>A0A4Y9ZJQ7</accession>
<evidence type="ECO:0000256" key="2">
    <source>
        <dbReference type="ARBA" id="ARBA00022833"/>
    </source>
</evidence>
<organism evidence="9 10">
    <name type="scientific">Hericium alpestre</name>
    <dbReference type="NCBI Taxonomy" id="135208"/>
    <lineage>
        <taxon>Eukaryota</taxon>
        <taxon>Fungi</taxon>
        <taxon>Dikarya</taxon>
        <taxon>Basidiomycota</taxon>
        <taxon>Agaricomycotina</taxon>
        <taxon>Agaricomycetes</taxon>
        <taxon>Russulales</taxon>
        <taxon>Hericiaceae</taxon>
        <taxon>Hericium</taxon>
    </lineage>
</organism>
<feature type="region of interest" description="Disordered" evidence="7">
    <location>
        <begin position="1"/>
        <end position="45"/>
    </location>
</feature>
<sequence length="571" mass="64809">MGPPGPQRRRTDQGPVAQPDWDRMYRIDNKSDTEEESDAPASGFGQLSLDENKEIRYHGSASGLPLLYNTPRTDDRKLGGIWNMPMARVWPPAAQRFIAEESVNVNLPPVEVQRHLLNLYFTYVHPVFPVVHKTHFWLQFEAARYPHSEPTSPTDKPHMSNLLLLSMFAVAARYDHDDAMPTIPGQMWEAGLEYMVQAREVLNRVYHYSRPSTCQALLLLGLREFGLGSMEHGWLYIGMGLRMAQDLGLNRDAANWQVNGGKLFSPIELQVRRQIWWACNRADKHTAVWMGRQPTISESNYDTQMPEIDSDELWKPHQIDPASANFTPVPGRTLEVFRLAGMLGNIVGYIVEKIYPIHPVTHATKRAALAEMEARLDKWYHDLPETVTYDASSKRPAPPPTVLLMHITYWNSVLLLHRAFIPKWRPPNQRMAKGTRESDAVCLKSFDICQSAATHITTIVMAYQHQYSLRRGALLLTQHVFAAGIMHVVTLTMRPSNVQASINLQRILSALNEMAIIWPSAHRAWDLLHGAKVHVDNGLLASYNATGERKRIAEDAFGTDDRPTTILQRDA</sequence>
<keyword evidence="3" id="KW-0805">Transcription regulation</keyword>
<dbReference type="Pfam" id="PF04082">
    <property type="entry name" value="Fungal_trans"/>
    <property type="match status" value="1"/>
</dbReference>
<evidence type="ECO:0000256" key="6">
    <source>
        <dbReference type="ARBA" id="ARBA00023242"/>
    </source>
</evidence>
<dbReference type="GO" id="GO:0008270">
    <property type="term" value="F:zinc ion binding"/>
    <property type="evidence" value="ECO:0007669"/>
    <property type="project" value="InterPro"/>
</dbReference>
<protein>
    <recommendedName>
        <fullName evidence="8">Xylanolytic transcriptional activator regulatory domain-containing protein</fullName>
    </recommendedName>
</protein>
<feature type="non-terminal residue" evidence="9">
    <location>
        <position position="571"/>
    </location>
</feature>
<keyword evidence="5" id="KW-0804">Transcription</keyword>
<dbReference type="Proteomes" id="UP000298061">
    <property type="component" value="Unassembled WGS sequence"/>
</dbReference>
<dbReference type="GO" id="GO:0006351">
    <property type="term" value="P:DNA-templated transcription"/>
    <property type="evidence" value="ECO:0007669"/>
    <property type="project" value="InterPro"/>
</dbReference>
<evidence type="ECO:0000313" key="9">
    <source>
        <dbReference type="EMBL" id="TFY75036.1"/>
    </source>
</evidence>
<dbReference type="OrthoDB" id="2123952at2759"/>
<dbReference type="GO" id="GO:0003677">
    <property type="term" value="F:DNA binding"/>
    <property type="evidence" value="ECO:0007669"/>
    <property type="project" value="UniProtKB-KW"/>
</dbReference>
<dbReference type="AlphaFoldDB" id="A0A4Y9ZJQ7"/>
<keyword evidence="10" id="KW-1185">Reference proteome</keyword>
<dbReference type="InterPro" id="IPR007219">
    <property type="entry name" value="XnlR_reg_dom"/>
</dbReference>
<evidence type="ECO:0000313" key="10">
    <source>
        <dbReference type="Proteomes" id="UP000298061"/>
    </source>
</evidence>
<evidence type="ECO:0000256" key="1">
    <source>
        <dbReference type="ARBA" id="ARBA00022723"/>
    </source>
</evidence>